<keyword evidence="6" id="KW-1185">Reference proteome</keyword>
<keyword evidence="2" id="KW-0521">NADP</keyword>
<dbReference type="Proteomes" id="UP000019373">
    <property type="component" value="Unassembled WGS sequence"/>
</dbReference>
<sequence>MSAGSRVILLSTTLTVASTVTANYLLYNASKGAIEQMARVMSKELAPKGIMVNAVAPEPTATELFLKGKPEQMLRAIASLNPQGRLGEPDEIADAIVFLSGKGSRWITGQRTPVNDGMEWLKVHVLGFYEYRFTVEWLRRTPDPCIDN</sequence>
<dbReference type="InterPro" id="IPR020904">
    <property type="entry name" value="Sc_DH/Rdtase_CS"/>
</dbReference>
<dbReference type="eggNOG" id="KOG0725">
    <property type="taxonomic scope" value="Eukaryota"/>
</dbReference>
<name>U1GA06_ENDPU</name>
<gene>
    <name evidence="5" type="ORF">EPUS_02024</name>
</gene>
<evidence type="ECO:0000256" key="4">
    <source>
        <dbReference type="SAM" id="SignalP"/>
    </source>
</evidence>
<organism evidence="5 6">
    <name type="scientific">Endocarpon pusillum (strain Z07020 / HMAS-L-300199)</name>
    <name type="common">Lichen-forming fungus</name>
    <dbReference type="NCBI Taxonomy" id="1263415"/>
    <lineage>
        <taxon>Eukaryota</taxon>
        <taxon>Fungi</taxon>
        <taxon>Dikarya</taxon>
        <taxon>Ascomycota</taxon>
        <taxon>Pezizomycotina</taxon>
        <taxon>Eurotiomycetes</taxon>
        <taxon>Chaetothyriomycetidae</taxon>
        <taxon>Verrucariales</taxon>
        <taxon>Verrucariaceae</taxon>
        <taxon>Endocarpon</taxon>
    </lineage>
</organism>
<feature type="chain" id="PRO_5004611683" evidence="4">
    <location>
        <begin position="23"/>
        <end position="148"/>
    </location>
</feature>
<dbReference type="PANTHER" id="PTHR48107">
    <property type="entry name" value="NADPH-DEPENDENT ALDEHYDE REDUCTASE-LIKE PROTEIN, CHLOROPLASTIC-RELATED"/>
    <property type="match status" value="1"/>
</dbReference>
<keyword evidence="4" id="KW-0732">Signal</keyword>
<evidence type="ECO:0000313" key="5">
    <source>
        <dbReference type="EMBL" id="ERF74337.1"/>
    </source>
</evidence>
<dbReference type="HOGENOM" id="CLU_010194_47_4_1"/>
<dbReference type="EMBL" id="KE720882">
    <property type="protein sequence ID" value="ERF74337.1"/>
    <property type="molecule type" value="Genomic_DNA"/>
</dbReference>
<evidence type="ECO:0000256" key="2">
    <source>
        <dbReference type="ARBA" id="ARBA00022857"/>
    </source>
</evidence>
<feature type="signal peptide" evidence="4">
    <location>
        <begin position="1"/>
        <end position="22"/>
    </location>
</feature>
<dbReference type="PROSITE" id="PS00061">
    <property type="entry name" value="ADH_SHORT"/>
    <property type="match status" value="1"/>
</dbReference>
<dbReference type="InterPro" id="IPR036291">
    <property type="entry name" value="NAD(P)-bd_dom_sf"/>
</dbReference>
<proteinExistence type="inferred from homology"/>
<dbReference type="GeneID" id="19237078"/>
<dbReference type="GO" id="GO:0016614">
    <property type="term" value="F:oxidoreductase activity, acting on CH-OH group of donors"/>
    <property type="evidence" value="ECO:0007669"/>
    <property type="project" value="UniProtKB-ARBA"/>
</dbReference>
<protein>
    <submittedName>
        <fullName evidence="5">Uncharacterized protein</fullName>
    </submittedName>
</protein>
<evidence type="ECO:0000256" key="1">
    <source>
        <dbReference type="ARBA" id="ARBA00006484"/>
    </source>
</evidence>
<evidence type="ECO:0000313" key="6">
    <source>
        <dbReference type="Proteomes" id="UP000019373"/>
    </source>
</evidence>
<keyword evidence="3" id="KW-0560">Oxidoreductase</keyword>
<dbReference type="PANTHER" id="PTHR48107:SF7">
    <property type="entry name" value="RE15974P"/>
    <property type="match status" value="1"/>
</dbReference>
<comment type="similarity">
    <text evidence="1">Belongs to the short-chain dehydrogenases/reductases (SDR) family.</text>
</comment>
<dbReference type="RefSeq" id="XP_007800047.1">
    <property type="nucleotide sequence ID" value="XM_007801856.1"/>
</dbReference>
<dbReference type="SUPFAM" id="SSF51735">
    <property type="entry name" value="NAD(P)-binding Rossmann-fold domains"/>
    <property type="match status" value="1"/>
</dbReference>
<dbReference type="OrthoDB" id="47007at2759"/>
<accession>U1GA06</accession>
<dbReference type="Gene3D" id="3.40.50.720">
    <property type="entry name" value="NAD(P)-binding Rossmann-like Domain"/>
    <property type="match status" value="1"/>
</dbReference>
<dbReference type="InterPro" id="IPR002347">
    <property type="entry name" value="SDR_fam"/>
</dbReference>
<dbReference type="PRINTS" id="PR00081">
    <property type="entry name" value="GDHRDH"/>
</dbReference>
<reference evidence="6" key="1">
    <citation type="journal article" date="2014" name="BMC Genomics">
        <title>Genome characteristics reveal the impact of lichenization on lichen-forming fungus Endocarpon pusillum Hedwig (Verrucariales, Ascomycota).</title>
        <authorList>
            <person name="Wang Y.-Y."/>
            <person name="Liu B."/>
            <person name="Zhang X.-Y."/>
            <person name="Zhou Q.-M."/>
            <person name="Zhang T."/>
            <person name="Li H."/>
            <person name="Yu Y.-F."/>
            <person name="Zhang X.-L."/>
            <person name="Hao X.-Y."/>
            <person name="Wang M."/>
            <person name="Wang L."/>
            <person name="Wei J.-C."/>
        </authorList>
    </citation>
    <scope>NUCLEOTIDE SEQUENCE [LARGE SCALE GENOMIC DNA]</scope>
    <source>
        <strain evidence="6">Z07020 / HMAS-L-300199</strain>
    </source>
</reference>
<dbReference type="AlphaFoldDB" id="U1GA06"/>
<dbReference type="Pfam" id="PF13561">
    <property type="entry name" value="adh_short_C2"/>
    <property type="match status" value="1"/>
</dbReference>
<evidence type="ECO:0000256" key="3">
    <source>
        <dbReference type="ARBA" id="ARBA00023002"/>
    </source>
</evidence>